<dbReference type="Proteomes" id="UP000553957">
    <property type="component" value="Unassembled WGS sequence"/>
</dbReference>
<dbReference type="PANTHER" id="PTHR47320:SF1">
    <property type="entry name" value="BIFUNCTIONAL URIDYLYLTRANSFERASE_URIDYLYL-REMOVING ENZYME"/>
    <property type="match status" value="1"/>
</dbReference>
<evidence type="ECO:0000256" key="5">
    <source>
        <dbReference type="ARBA" id="ARBA00022842"/>
    </source>
</evidence>
<evidence type="ECO:0000313" key="12">
    <source>
        <dbReference type="Proteomes" id="UP000534306"/>
    </source>
</evidence>
<evidence type="ECO:0000259" key="8">
    <source>
        <dbReference type="PROSITE" id="PS51671"/>
    </source>
</evidence>
<dbReference type="Pfam" id="PF01966">
    <property type="entry name" value="HD"/>
    <property type="match status" value="1"/>
</dbReference>
<dbReference type="InterPro" id="IPR006674">
    <property type="entry name" value="HD_domain"/>
</dbReference>
<comment type="catalytic activity">
    <reaction evidence="7">
        <text>[protein-PII]-L-tyrosine + UTP = [protein-PII]-uridylyl-L-tyrosine + diphosphate</text>
        <dbReference type="Rhea" id="RHEA:13673"/>
        <dbReference type="Rhea" id="RHEA-COMP:12147"/>
        <dbReference type="Rhea" id="RHEA-COMP:12148"/>
        <dbReference type="ChEBI" id="CHEBI:33019"/>
        <dbReference type="ChEBI" id="CHEBI:46398"/>
        <dbReference type="ChEBI" id="CHEBI:46858"/>
        <dbReference type="ChEBI" id="CHEBI:90602"/>
        <dbReference type="EC" id="2.7.7.59"/>
    </reaction>
</comment>
<dbReference type="InterPro" id="IPR043519">
    <property type="entry name" value="NT_sf"/>
</dbReference>
<keyword evidence="5 7" id="KW-0460">Magnesium</keyword>
<keyword evidence="3" id="KW-0677">Repeat</keyword>
<sequence>MSDRAEQRRARAEEADALLYLLLSKACDALGVPTEGVALVAVGGYGREELSPYSDLDVMLLHVEGYPRLDELAAQIWYPLWDSRTKLDHSVRTVAQARQAATDDVRVALGLLDARHVAGDSHLTLQLRSVLMADWRRTAKTRLPELAKACRERATSVGELAHLAEPDLKEAYGGLRDAVVLRALVASWLIDVPHPVVERTRRDLLDVRDELHAVTGRATDRLVADVAGEVAAGLGLSGRDELLRHVYETGRTLAYVCDMSWRRVESLLTRPPRSRRLQRTGGPLLVALDEGVGQHEGEVVLMPDARPERDAVLGLRAAAVAADRELGLSPAVCNRLATKALALSEPWPGEARRLLCALLGAGSGLLEVWEALDQAGYISRILPEWDTVRFRPPQSAIHRFTVDRHLLETCVEAAKMVRDVRRPDLLLVAALLHDLGKAVDGDHSVTGAVIAARIARRIGFNEADADTITLLVRQHLMLAQVATRRDLDDPMTVDLVAGIVRDTETLDLLEALTYADARAAGPAASSPWRIRLVGELCRRVRGELSGGQSMWTDTPPIPVPALHQVVGIGGLGVAVTDHHGDLRVSVAVPDQVGTLSTVAAVLAVERLAVRAAVVTSVDGLGISQWTVAGSPPDPVRLRDRLAVALRDNTDLVRRLAARDSSAPRVASRVDLLPGASETATVLQVRAHDRPGLMYDVTSAIAATGADIRSAHVSTLGAECVDVFYLTDRHGSPLEAEDARTTAKTVLDRLSS</sequence>
<dbReference type="InterPro" id="IPR002912">
    <property type="entry name" value="ACT_dom"/>
</dbReference>
<comment type="catalytic activity">
    <reaction evidence="7">
        <text>[protein-PII]-uridylyl-L-tyrosine + H2O = [protein-PII]-L-tyrosine + UMP + H(+)</text>
        <dbReference type="Rhea" id="RHEA:48600"/>
        <dbReference type="Rhea" id="RHEA-COMP:12147"/>
        <dbReference type="Rhea" id="RHEA-COMP:12148"/>
        <dbReference type="ChEBI" id="CHEBI:15377"/>
        <dbReference type="ChEBI" id="CHEBI:15378"/>
        <dbReference type="ChEBI" id="CHEBI:46858"/>
        <dbReference type="ChEBI" id="CHEBI:57865"/>
        <dbReference type="ChEBI" id="CHEBI:90602"/>
    </reaction>
</comment>
<dbReference type="SUPFAM" id="SSF81301">
    <property type="entry name" value="Nucleotidyltransferase"/>
    <property type="match status" value="1"/>
</dbReference>
<keyword evidence="12" id="KW-1185">Reference proteome</keyword>
<dbReference type="EC" id="3.1.4.-" evidence="7"/>
<evidence type="ECO:0000256" key="3">
    <source>
        <dbReference type="ARBA" id="ARBA00022737"/>
    </source>
</evidence>
<dbReference type="InterPro" id="IPR045865">
    <property type="entry name" value="ACT-like_dom_sf"/>
</dbReference>
<gene>
    <name evidence="7" type="primary">glnD</name>
    <name evidence="10" type="ORF">HNR71_006231</name>
    <name evidence="11" type="ORF">HPO96_26170</name>
</gene>
<dbReference type="Gene3D" id="1.10.3210.10">
    <property type="entry name" value="Hypothetical protein af1432"/>
    <property type="match status" value="1"/>
</dbReference>
<dbReference type="PANTHER" id="PTHR47320">
    <property type="entry name" value="BIFUNCTIONAL URIDYLYLTRANSFERASE/URIDYLYL-REMOVING ENZYME"/>
    <property type="match status" value="1"/>
</dbReference>
<dbReference type="EC" id="2.7.7.59" evidence="7"/>
<comment type="similarity">
    <text evidence="7">Belongs to the GlnD family.</text>
</comment>
<comment type="caution">
    <text evidence="7">Lacks conserved residue(s) required for the propagation of feature annotation.</text>
</comment>
<dbReference type="AlphaFoldDB" id="A0A7Y4L3K5"/>
<dbReference type="Pfam" id="PF01842">
    <property type="entry name" value="ACT"/>
    <property type="match status" value="1"/>
</dbReference>
<dbReference type="SUPFAM" id="SSF55021">
    <property type="entry name" value="ACT-like"/>
    <property type="match status" value="1"/>
</dbReference>
<protein>
    <recommendedName>
        <fullName evidence="7">Bifunctional uridylyltransferase/uridylyl-removing enzyme</fullName>
        <shortName evidence="7">UTase/UR</shortName>
    </recommendedName>
    <alternativeName>
        <fullName evidence="7">Bifunctional [protein-PII] modification enzyme</fullName>
    </alternativeName>
    <alternativeName>
        <fullName evidence="7">Bifunctional nitrogen sensor protein</fullName>
    </alternativeName>
    <domain>
        <recommendedName>
            <fullName evidence="7">[Protein-PII] uridylyltransferase</fullName>
            <shortName evidence="7">PII uridylyltransferase</shortName>
            <shortName evidence="7">UTase</shortName>
            <ecNumber evidence="7">2.7.7.59</ecNumber>
        </recommendedName>
    </domain>
    <domain>
        <recommendedName>
            <fullName evidence="7">[Protein-PII]-UMP uridylyl-removing enzyme</fullName>
            <shortName evidence="7">UR</shortName>
            <ecNumber evidence="7">3.1.4.-</ecNumber>
        </recommendedName>
    </domain>
</protein>
<reference evidence="10 13" key="2">
    <citation type="submission" date="2020-08" db="EMBL/GenBank/DDBJ databases">
        <title>Sequencing the genomes of 1000 actinobacteria strains.</title>
        <authorList>
            <person name="Klenk H.-P."/>
        </authorList>
    </citation>
    <scope>NUCLEOTIDE SEQUENCE [LARGE SCALE GENOMIC DNA]</scope>
    <source>
        <strain evidence="10 13">DSM 15626</strain>
    </source>
</reference>
<dbReference type="GO" id="GO:0008773">
    <property type="term" value="F:[protein-PII] uridylyltransferase activity"/>
    <property type="evidence" value="ECO:0007669"/>
    <property type="project" value="UniProtKB-UniRule"/>
</dbReference>
<evidence type="ECO:0000313" key="13">
    <source>
        <dbReference type="Proteomes" id="UP000553957"/>
    </source>
</evidence>
<dbReference type="InterPro" id="IPR010043">
    <property type="entry name" value="UTase/UR"/>
</dbReference>
<dbReference type="NCBIfam" id="NF002895">
    <property type="entry name" value="PRK03381.1"/>
    <property type="match status" value="1"/>
</dbReference>
<dbReference type="SMART" id="SM00471">
    <property type="entry name" value="HDc"/>
    <property type="match status" value="1"/>
</dbReference>
<dbReference type="PROSITE" id="PS51671">
    <property type="entry name" value="ACT"/>
    <property type="match status" value="1"/>
</dbReference>
<comment type="caution">
    <text evidence="11">The sequence shown here is derived from an EMBL/GenBank/DDBJ whole genome shotgun (WGS) entry which is preliminary data.</text>
</comment>
<keyword evidence="4 7" id="KW-0378">Hydrolase</keyword>
<evidence type="ECO:0000256" key="7">
    <source>
        <dbReference type="HAMAP-Rule" id="MF_00277"/>
    </source>
</evidence>
<feature type="domain" description="ACT" evidence="8">
    <location>
        <begin position="681"/>
        <end position="751"/>
    </location>
</feature>
<dbReference type="GO" id="GO:0008081">
    <property type="term" value="F:phosphoric diester hydrolase activity"/>
    <property type="evidence" value="ECO:0007669"/>
    <property type="project" value="UniProtKB-UniRule"/>
</dbReference>
<dbReference type="EMBL" id="JACHKF010000001">
    <property type="protein sequence ID" value="MBB6570594.1"/>
    <property type="molecule type" value="Genomic_DNA"/>
</dbReference>
<proteinExistence type="inferred from homology"/>
<evidence type="ECO:0000313" key="10">
    <source>
        <dbReference type="EMBL" id="MBB6570594.1"/>
    </source>
</evidence>
<organism evidence="11 12">
    <name type="scientific">Kribbella sandramycini</name>
    <dbReference type="NCBI Taxonomy" id="60450"/>
    <lineage>
        <taxon>Bacteria</taxon>
        <taxon>Bacillati</taxon>
        <taxon>Actinomycetota</taxon>
        <taxon>Actinomycetes</taxon>
        <taxon>Propionibacteriales</taxon>
        <taxon>Kribbellaceae</taxon>
        <taxon>Kribbella</taxon>
    </lineage>
</organism>
<reference evidence="11 12" key="1">
    <citation type="submission" date="2020-05" db="EMBL/GenBank/DDBJ databases">
        <title>Genome sequence of Kribbella sandramycini ATCC 39419.</title>
        <authorList>
            <person name="Maclea K.S."/>
            <person name="Fair J.L."/>
        </authorList>
    </citation>
    <scope>NUCLEOTIDE SEQUENCE [LARGE SCALE GENOMIC DNA]</scope>
    <source>
        <strain evidence="11 12">ATCC 39419</strain>
    </source>
</reference>
<dbReference type="Proteomes" id="UP000534306">
    <property type="component" value="Unassembled WGS sequence"/>
</dbReference>
<accession>A0A7Y4L3K5</accession>
<evidence type="ECO:0000256" key="2">
    <source>
        <dbReference type="ARBA" id="ARBA00022695"/>
    </source>
</evidence>
<dbReference type="PROSITE" id="PS51831">
    <property type="entry name" value="HD"/>
    <property type="match status" value="1"/>
</dbReference>
<evidence type="ECO:0000256" key="1">
    <source>
        <dbReference type="ARBA" id="ARBA00022679"/>
    </source>
</evidence>
<dbReference type="CDD" id="cd05401">
    <property type="entry name" value="NT_GlnE_GlnD_like"/>
    <property type="match status" value="1"/>
</dbReference>
<comment type="domain">
    <text evidence="7">Has four distinct domains: an N-terminal nucleotidyltransferase (NT) domain responsible for UTase activity, a central HD domain that encodes UR activity, and two C-terminal ACT domains that seem to have a role in glutamine sensing.</text>
</comment>
<feature type="domain" description="HD" evidence="9">
    <location>
        <begin position="402"/>
        <end position="509"/>
    </location>
</feature>
<comment type="function">
    <text evidence="7">Modifies, by uridylylation and deuridylylation, the PII regulatory proteins (GlnB and homologs), in response to the nitrogen status of the cell that GlnD senses through the glutamine level. Under low glutamine levels, catalyzes the conversion of the PII proteins and UTP to PII-UMP and PPi, while under higher glutamine levels, GlnD hydrolyzes PII-UMP to PII and UMP (deuridylylation). Thus, controls uridylylation state and activity of the PII proteins, and plays an important role in the regulation of nitrogen metabolism.</text>
</comment>
<evidence type="ECO:0000256" key="4">
    <source>
        <dbReference type="ARBA" id="ARBA00022801"/>
    </source>
</evidence>
<name>A0A7Y4L3K5_9ACTN</name>
<dbReference type="InterPro" id="IPR003607">
    <property type="entry name" value="HD/PDEase_dom"/>
</dbReference>
<dbReference type="Pfam" id="PF08335">
    <property type="entry name" value="GlnD_UR_UTase"/>
    <property type="match status" value="1"/>
</dbReference>
<dbReference type="HAMAP" id="MF_00277">
    <property type="entry name" value="PII_uridylyl_transf"/>
    <property type="match status" value="1"/>
</dbReference>
<comment type="cofactor">
    <cofactor evidence="7">
        <name>Mg(2+)</name>
        <dbReference type="ChEBI" id="CHEBI:18420"/>
    </cofactor>
</comment>
<keyword evidence="2 7" id="KW-0548">Nucleotidyltransferase</keyword>
<dbReference type="GO" id="GO:0006808">
    <property type="term" value="P:regulation of nitrogen utilization"/>
    <property type="evidence" value="ECO:0007669"/>
    <property type="project" value="UniProtKB-UniRule"/>
</dbReference>
<dbReference type="SUPFAM" id="SSF109604">
    <property type="entry name" value="HD-domain/PDEase-like"/>
    <property type="match status" value="1"/>
</dbReference>
<evidence type="ECO:0000256" key="6">
    <source>
        <dbReference type="ARBA" id="ARBA00023268"/>
    </source>
</evidence>
<dbReference type="Gene3D" id="3.30.70.260">
    <property type="match status" value="1"/>
</dbReference>
<dbReference type="CDD" id="cd00077">
    <property type="entry name" value="HDc"/>
    <property type="match status" value="1"/>
</dbReference>
<dbReference type="InterPro" id="IPR013546">
    <property type="entry name" value="PII_UdlTrfase/GS_AdlTrfase"/>
</dbReference>
<comment type="activity regulation">
    <text evidence="7">Uridylyltransferase (UTase) activity is inhibited by glutamine, while glutamine activates uridylyl-removing (UR) activity.</text>
</comment>
<keyword evidence="1 7" id="KW-0808">Transferase</keyword>
<dbReference type="RefSeq" id="WP_171676999.1">
    <property type="nucleotide sequence ID" value="NZ_BAAAGT010000011.1"/>
</dbReference>
<dbReference type="EMBL" id="JABJRC010000007">
    <property type="protein sequence ID" value="NOL43740.1"/>
    <property type="molecule type" value="Genomic_DNA"/>
</dbReference>
<evidence type="ECO:0000259" key="9">
    <source>
        <dbReference type="PROSITE" id="PS51831"/>
    </source>
</evidence>
<dbReference type="CDD" id="cd04899">
    <property type="entry name" value="ACT_ACR-UUR-like_2"/>
    <property type="match status" value="1"/>
</dbReference>
<feature type="region of interest" description="Uridylyltransferase" evidence="7">
    <location>
        <begin position="1"/>
        <end position="287"/>
    </location>
</feature>
<keyword evidence="6 7" id="KW-0511">Multifunctional enzyme</keyword>
<evidence type="ECO:0000313" key="11">
    <source>
        <dbReference type="EMBL" id="NOL43740.1"/>
    </source>
</evidence>